<evidence type="ECO:0000256" key="1">
    <source>
        <dbReference type="SAM" id="MobiDB-lite"/>
    </source>
</evidence>
<protein>
    <recommendedName>
        <fullName evidence="4">C2 NT-type domain-containing protein</fullName>
    </recommendedName>
</protein>
<feature type="compositionally biased region" description="Basic and acidic residues" evidence="1">
    <location>
        <begin position="69"/>
        <end position="88"/>
    </location>
</feature>
<feature type="compositionally biased region" description="Polar residues" evidence="1">
    <location>
        <begin position="89"/>
        <end position="105"/>
    </location>
</feature>
<keyword evidence="3" id="KW-1185">Reference proteome</keyword>
<feature type="compositionally biased region" description="Basic and acidic residues" evidence="1">
    <location>
        <begin position="1"/>
        <end position="10"/>
    </location>
</feature>
<feature type="region of interest" description="Disordered" evidence="1">
    <location>
        <begin position="214"/>
        <end position="246"/>
    </location>
</feature>
<accession>A0ABQ8P2A6</accession>
<reference evidence="2" key="1">
    <citation type="submission" date="2022-10" db="EMBL/GenBank/DDBJ databases">
        <title>Adaptive evolution leads to modifications in subtelomeric GC content in a zoonotic Cryptosporidium species.</title>
        <authorList>
            <person name="Li J."/>
            <person name="Feng Y."/>
            <person name="Xiao L."/>
        </authorList>
    </citation>
    <scope>NUCLEOTIDE SEQUENCE</scope>
    <source>
        <strain evidence="2">25894</strain>
    </source>
</reference>
<proteinExistence type="predicted"/>
<feature type="region of interest" description="Disordered" evidence="1">
    <location>
        <begin position="1"/>
        <end position="105"/>
    </location>
</feature>
<feature type="compositionally biased region" description="Basic and acidic residues" evidence="1">
    <location>
        <begin position="700"/>
        <end position="719"/>
    </location>
</feature>
<feature type="region of interest" description="Disordered" evidence="1">
    <location>
        <begin position="500"/>
        <end position="522"/>
    </location>
</feature>
<dbReference type="EMBL" id="JAPCXB010000173">
    <property type="protein sequence ID" value="KAJ1605539.1"/>
    <property type="molecule type" value="Genomic_DNA"/>
</dbReference>
<evidence type="ECO:0008006" key="4">
    <source>
        <dbReference type="Google" id="ProtNLM"/>
    </source>
</evidence>
<sequence>MNLRKSREEIPIWWRSDSSSKGKKSESKSKNDRSETINGQSESYHRAKTLKRWFPETEVATSSNHRRKDKNESNSKKKVDKRSKEKAQPTKSLAKNHSESSIPSSRLSFVIPDDYNHSNSHETQSLCNSLINSSSSYTSESSSSLTYSNFSSLPSSIFSSTILTDVNDSSSLKSSNCSSSCCSSSCSSCCSSSSSSCSSSSSSYTSTLYAGSSTLSNSSSSIPPKKDTNIRNNPSKSKKGHGSHSGIDIVRTIDSIKRNTLTVQKLPTVSDIPLNPYCLHETLNTTEPQKTTMSRRNRIVDEINKFEGWGNLEKAFSAQGGASSMNKEVIYSLSIFYIDVITKETIVNKDIELGNIVPRITLSINSGSKSEKRIQHSETVFSEQGHKIRWGDSNTVTHHQKDLEKIDFSLPIYQVEDYCNYFSLAVEGVSMSNLKTNNILGTAFCPLPKKNDKWNISIPIYSCFQVETFMESKDPQLVSNISSNTFKKLGKISFILSRREPKDGTDDQNLPIDVPKEPSPKLENEITREIRSQILSCLSNMNLMGENMKIPNIVKKSVVAGEVAYSIFSDTSKEQSVKNKEKELELKEREIRIREKELELQIKRLATQHTGESVEANDVNGVSSESTKFDHSYDEKRLKYFRIKNKSNQMCRKIKLARQKKNGTLSLGLRRSHESPRLIISKESGCRDSSKGHCKHKKQKSEEKKRKEKNKSESGQDIKEQNVYHPVQIPLLVNNLPISPPVYTGTIPQNYALYCPSVPGTNKENSLVQAQSQVQVPQVSLESLKNLNLNSPEIADIPSNTRRHLREAPLHNSEIAYHHKNWSSIPNINSITHSGPLLFGNQKIKNSNHGGDKFPAVNNVDQREEVEIDKFLKNQFEVISINGGSILNESRSCSNSLCKYSNNRIEYSKCEFTDTEIDNWKICQYCQMEMFPSLYFIKANQPKFIEFFFDSSIPIFFPSRQLIWPTSLHFLLAQFFSNFSEVRECSTHDQILGLVKKRRNSIDHDILPNIAVIVLAIKVFQHSVLQQLLLTFSEREFFLLKEYWIKHDPLIRLVSTDSRSALSNLGENLITTLEKLKIQIQRWQCVQC</sequence>
<organism evidence="2 3">
    <name type="scientific">Cryptosporidium canis</name>
    <dbReference type="NCBI Taxonomy" id="195482"/>
    <lineage>
        <taxon>Eukaryota</taxon>
        <taxon>Sar</taxon>
        <taxon>Alveolata</taxon>
        <taxon>Apicomplexa</taxon>
        <taxon>Conoidasida</taxon>
        <taxon>Coccidia</taxon>
        <taxon>Eucoccidiorida</taxon>
        <taxon>Eimeriorina</taxon>
        <taxon>Cryptosporidiidae</taxon>
        <taxon>Cryptosporidium</taxon>
    </lineage>
</organism>
<name>A0ABQ8P2A6_9CRYT</name>
<evidence type="ECO:0000313" key="2">
    <source>
        <dbReference type="EMBL" id="KAJ1605539.1"/>
    </source>
</evidence>
<gene>
    <name evidence="2" type="ORF">OJ252_3448</name>
</gene>
<dbReference type="Proteomes" id="UP001071777">
    <property type="component" value="Unassembled WGS sequence"/>
</dbReference>
<feature type="compositionally biased region" description="Basic and acidic residues" evidence="1">
    <location>
        <begin position="18"/>
        <end position="35"/>
    </location>
</feature>
<comment type="caution">
    <text evidence="2">The sequence shown here is derived from an EMBL/GenBank/DDBJ whole genome shotgun (WGS) entry which is preliminary data.</text>
</comment>
<feature type="region of interest" description="Disordered" evidence="1">
    <location>
        <begin position="665"/>
        <end position="719"/>
    </location>
</feature>
<evidence type="ECO:0000313" key="3">
    <source>
        <dbReference type="Proteomes" id="UP001071777"/>
    </source>
</evidence>